<evidence type="ECO:0008006" key="8">
    <source>
        <dbReference type="Google" id="ProtNLM"/>
    </source>
</evidence>
<evidence type="ECO:0000256" key="1">
    <source>
        <dbReference type="ARBA" id="ARBA00022679"/>
    </source>
</evidence>
<evidence type="ECO:0000256" key="5">
    <source>
        <dbReference type="SAM" id="MobiDB-lite"/>
    </source>
</evidence>
<keyword evidence="3 4" id="KW-0418">Kinase</keyword>
<dbReference type="EMBL" id="QKKF02011155">
    <property type="protein sequence ID" value="RZF44277.1"/>
    <property type="molecule type" value="Genomic_DNA"/>
</dbReference>
<comment type="caution">
    <text evidence="6">The sequence shown here is derived from an EMBL/GenBank/DDBJ whole genome shotgun (WGS) entry which is preliminary data.</text>
</comment>
<dbReference type="InterPro" id="IPR027417">
    <property type="entry name" value="P-loop_NTPase"/>
</dbReference>
<keyword evidence="2" id="KW-0547">Nucleotide-binding</keyword>
<dbReference type="Proteomes" id="UP000291343">
    <property type="component" value="Unassembled WGS sequence"/>
</dbReference>
<dbReference type="FunCoup" id="A0A482XEW5">
    <property type="interactions" value="37"/>
</dbReference>
<accession>A0A482XEW5</accession>
<dbReference type="InterPro" id="IPR000850">
    <property type="entry name" value="Adenylat/UMP-CMP_kin"/>
</dbReference>
<dbReference type="Pfam" id="PF00406">
    <property type="entry name" value="ADK"/>
    <property type="match status" value="2"/>
</dbReference>
<evidence type="ECO:0000313" key="7">
    <source>
        <dbReference type="Proteomes" id="UP000291343"/>
    </source>
</evidence>
<comment type="similarity">
    <text evidence="4">Belongs to the adenylate kinase family.</text>
</comment>
<evidence type="ECO:0000256" key="3">
    <source>
        <dbReference type="ARBA" id="ARBA00022777"/>
    </source>
</evidence>
<evidence type="ECO:0000313" key="6">
    <source>
        <dbReference type="EMBL" id="RZF44277.1"/>
    </source>
</evidence>
<keyword evidence="1 4" id="KW-0808">Transferase</keyword>
<feature type="region of interest" description="Disordered" evidence="5">
    <location>
        <begin position="1"/>
        <end position="21"/>
    </location>
</feature>
<dbReference type="GO" id="GO:0006139">
    <property type="term" value="P:nucleobase-containing compound metabolic process"/>
    <property type="evidence" value="ECO:0007669"/>
    <property type="project" value="InterPro"/>
</dbReference>
<dbReference type="OrthoDB" id="6436361at2759"/>
<dbReference type="STRING" id="195883.A0A482XEW5"/>
<dbReference type="PRINTS" id="PR00094">
    <property type="entry name" value="ADENYLTKNASE"/>
</dbReference>
<dbReference type="SUPFAM" id="SSF52540">
    <property type="entry name" value="P-loop containing nucleoside triphosphate hydrolases"/>
    <property type="match status" value="2"/>
</dbReference>
<feature type="region of interest" description="Disordered" evidence="5">
    <location>
        <begin position="504"/>
        <end position="533"/>
    </location>
</feature>
<dbReference type="SMR" id="A0A482XEW5"/>
<protein>
    <recommendedName>
        <fullName evidence="8">Adenylate kinase isoenzyme 5</fullName>
    </recommendedName>
</protein>
<proteinExistence type="inferred from homology"/>
<gene>
    <name evidence="6" type="ORF">LSTR_LSTR006827</name>
</gene>
<name>A0A482XEW5_LAOST</name>
<organism evidence="6 7">
    <name type="scientific">Laodelphax striatellus</name>
    <name type="common">Small brown planthopper</name>
    <name type="synonym">Delphax striatella</name>
    <dbReference type="NCBI Taxonomy" id="195883"/>
    <lineage>
        <taxon>Eukaryota</taxon>
        <taxon>Metazoa</taxon>
        <taxon>Ecdysozoa</taxon>
        <taxon>Arthropoda</taxon>
        <taxon>Hexapoda</taxon>
        <taxon>Insecta</taxon>
        <taxon>Pterygota</taxon>
        <taxon>Neoptera</taxon>
        <taxon>Paraneoptera</taxon>
        <taxon>Hemiptera</taxon>
        <taxon>Auchenorrhyncha</taxon>
        <taxon>Fulgoroidea</taxon>
        <taxon>Delphacidae</taxon>
        <taxon>Criomorphinae</taxon>
        <taxon>Laodelphax</taxon>
    </lineage>
</organism>
<evidence type="ECO:0000256" key="2">
    <source>
        <dbReference type="ARBA" id="ARBA00022741"/>
    </source>
</evidence>
<feature type="region of interest" description="Disordered" evidence="5">
    <location>
        <begin position="555"/>
        <end position="575"/>
    </location>
</feature>
<dbReference type="AlphaFoldDB" id="A0A482XEW5"/>
<dbReference type="PROSITE" id="PS00113">
    <property type="entry name" value="ADENYLATE_KINASE"/>
    <property type="match status" value="1"/>
</dbReference>
<dbReference type="PANTHER" id="PTHR23359">
    <property type="entry name" value="NUCLEOTIDE KINASE"/>
    <property type="match status" value="1"/>
</dbReference>
<feature type="compositionally biased region" description="Basic and acidic residues" evidence="5">
    <location>
        <begin position="565"/>
        <end position="575"/>
    </location>
</feature>
<feature type="region of interest" description="Disordered" evidence="5">
    <location>
        <begin position="462"/>
        <end position="481"/>
    </location>
</feature>
<dbReference type="InterPro" id="IPR033690">
    <property type="entry name" value="Adenylat_kinase_CS"/>
</dbReference>
<dbReference type="InParanoid" id="A0A482XEW5"/>
<keyword evidence="7" id="KW-1185">Reference proteome</keyword>
<sequence length="575" mass="63135">MGICLDTERDQNGSQEFESKSRGAWFSDEGGIFRYANAATPPEGQFPMQNAGPVKFEPPNVPVIFVLGGPGSGKVTHCDNLTQEKRGIVHINMTDLLQQYTIGNDMKDFSQLSSRTVTEVLMLEMKMSPAAKTYLVSGYPRNMRDVVEYSDKIQTVNGVIVVAWRQRVLERQIDYGAKLGHVVLSLARMELANFFKNVMPVADYFDQRGMVIAVNGERNPAEVYNDFRAAVLRILGPTSTGGTQVQVPGVAQPRTTTTTAVSVYNPPPSSKSVRRKRDHPPVVWVVGGPGSNKASLCGRVAKQTSGRWAHVSVGRLLRTAADGQHPLLVDESDIVQLRQAIAAGEMAPTEMVERIVDEQIATNNTAAGVLLDGYPRDIAQYGEQPTLLLLDCSKLQLGRGRLDDSIAAFRRRLELFRECTLPMLKALDDHGRLVIVDGDTDSPQVQDEFCQKLLQEIERLTDEDEHQQPAPTEPLPNGVLKNQDTTIHDLELEEDHVIIQPQVHKAATNHVPKKAATAQKPASKHHMANGYGPSGISDISKTFAAYNKASVPNGHVPTGGASNHVNEHYPMDSNM</sequence>
<dbReference type="GO" id="GO:0019205">
    <property type="term" value="F:nucleobase-containing compound kinase activity"/>
    <property type="evidence" value="ECO:0007669"/>
    <property type="project" value="InterPro"/>
</dbReference>
<dbReference type="GO" id="GO:0005524">
    <property type="term" value="F:ATP binding"/>
    <property type="evidence" value="ECO:0007669"/>
    <property type="project" value="InterPro"/>
</dbReference>
<evidence type="ECO:0000256" key="4">
    <source>
        <dbReference type="RuleBase" id="RU003330"/>
    </source>
</evidence>
<dbReference type="Gene3D" id="3.40.50.300">
    <property type="entry name" value="P-loop containing nucleotide triphosphate hydrolases"/>
    <property type="match status" value="2"/>
</dbReference>
<reference evidence="6 7" key="1">
    <citation type="journal article" date="2017" name="Gigascience">
        <title>Genome sequence of the small brown planthopper, Laodelphax striatellus.</title>
        <authorList>
            <person name="Zhu J."/>
            <person name="Jiang F."/>
            <person name="Wang X."/>
            <person name="Yang P."/>
            <person name="Bao Y."/>
            <person name="Zhao W."/>
            <person name="Wang W."/>
            <person name="Lu H."/>
            <person name="Wang Q."/>
            <person name="Cui N."/>
            <person name="Li J."/>
            <person name="Chen X."/>
            <person name="Luo L."/>
            <person name="Yu J."/>
            <person name="Kang L."/>
            <person name="Cui F."/>
        </authorList>
    </citation>
    <scope>NUCLEOTIDE SEQUENCE [LARGE SCALE GENOMIC DNA]</scope>
    <source>
        <strain evidence="6">Lst14</strain>
    </source>
</reference>